<keyword evidence="6 7" id="KW-0472">Membrane</keyword>
<feature type="domain" description="P-type ATPase C-terminal" evidence="8">
    <location>
        <begin position="157"/>
        <end position="405"/>
    </location>
</feature>
<dbReference type="GO" id="GO:0005524">
    <property type="term" value="F:ATP binding"/>
    <property type="evidence" value="ECO:0007669"/>
    <property type="project" value="InterPro"/>
</dbReference>
<protein>
    <recommendedName>
        <fullName evidence="8">P-type ATPase C-terminal domain-containing protein</fullName>
    </recommendedName>
</protein>
<dbReference type="GO" id="GO:0016887">
    <property type="term" value="F:ATP hydrolysis activity"/>
    <property type="evidence" value="ECO:0007669"/>
    <property type="project" value="InterPro"/>
</dbReference>
<evidence type="ECO:0000256" key="5">
    <source>
        <dbReference type="ARBA" id="ARBA00022989"/>
    </source>
</evidence>
<name>A0A1B6KL22_9HEMI</name>
<keyword evidence="2 7" id="KW-0812">Transmembrane</keyword>
<sequence>TLELLRAAGIKVWVLTGDKVETALSIAYSCGHFKQGTRRLDLYDLTNETDCLNNLQEFRRRMEEESLAQYGLVVDGTAVRLALLHDQALLCDIAINCTTVLCCRLSPKQKAEIVSLVKRSKGRPIVAAVGDGANDVSMIQEANIGLGIMGKEGRQAVRCSDFGFAKFHCLARALLVHGQWFYLRGSTLVQYFFYKNIVFITPQVFFSLLNGESPQPIYLSVYLMLYNTIFSASPIVLYALFEQNYADSVLLSRPELYKLHRYNSLMSWGHFFQWMAVGVWHSLVVYFVPVFTLGVNSVFLSNNTPMDSAAFGITVLHNIIIVVNLKLAIHSAYWTQLFVIIEIVSISAFIMFSYAYNRIFIVKTQQSLYFVYSLLLVSPNFWLLSLLSVVLSFLPDIILRVLQNQKFRRLQLPSWLPTRRKGVFVLPTLRASKP</sequence>
<dbReference type="NCBIfam" id="TIGR01494">
    <property type="entry name" value="ATPase_P-type"/>
    <property type="match status" value="1"/>
</dbReference>
<dbReference type="GO" id="GO:0005783">
    <property type="term" value="C:endoplasmic reticulum"/>
    <property type="evidence" value="ECO:0007669"/>
    <property type="project" value="TreeGrafter"/>
</dbReference>
<proteinExistence type="predicted"/>
<feature type="non-terminal residue" evidence="9">
    <location>
        <position position="1"/>
    </location>
</feature>
<feature type="transmembrane region" description="Helical" evidence="7">
    <location>
        <begin position="308"/>
        <end position="325"/>
    </location>
</feature>
<evidence type="ECO:0000256" key="3">
    <source>
        <dbReference type="ARBA" id="ARBA00022723"/>
    </source>
</evidence>
<evidence type="ECO:0000313" key="9">
    <source>
        <dbReference type="EMBL" id="JAT12135.1"/>
    </source>
</evidence>
<dbReference type="SUPFAM" id="SSF56784">
    <property type="entry name" value="HAD-like"/>
    <property type="match status" value="1"/>
</dbReference>
<evidence type="ECO:0000256" key="2">
    <source>
        <dbReference type="ARBA" id="ARBA00022692"/>
    </source>
</evidence>
<keyword evidence="5 7" id="KW-1133">Transmembrane helix</keyword>
<dbReference type="PANTHER" id="PTHR24092">
    <property type="entry name" value="PROBABLE PHOSPHOLIPID-TRANSPORTING ATPASE"/>
    <property type="match status" value="1"/>
</dbReference>
<dbReference type="EMBL" id="GEBQ01027842">
    <property type="protein sequence ID" value="JAT12135.1"/>
    <property type="molecule type" value="Transcribed_RNA"/>
</dbReference>
<dbReference type="Gene3D" id="3.40.50.1000">
    <property type="entry name" value="HAD superfamily/HAD-like"/>
    <property type="match status" value="1"/>
</dbReference>
<dbReference type="Pfam" id="PF16212">
    <property type="entry name" value="PhoLip_ATPase_C"/>
    <property type="match status" value="1"/>
</dbReference>
<dbReference type="InterPro" id="IPR023298">
    <property type="entry name" value="ATPase_P-typ_TM_dom_sf"/>
</dbReference>
<evidence type="ECO:0000256" key="7">
    <source>
        <dbReference type="SAM" id="Phobius"/>
    </source>
</evidence>
<organism evidence="9">
    <name type="scientific">Graphocephala atropunctata</name>
    <dbReference type="NCBI Taxonomy" id="36148"/>
    <lineage>
        <taxon>Eukaryota</taxon>
        <taxon>Metazoa</taxon>
        <taxon>Ecdysozoa</taxon>
        <taxon>Arthropoda</taxon>
        <taxon>Hexapoda</taxon>
        <taxon>Insecta</taxon>
        <taxon>Pterygota</taxon>
        <taxon>Neoptera</taxon>
        <taxon>Paraneoptera</taxon>
        <taxon>Hemiptera</taxon>
        <taxon>Auchenorrhyncha</taxon>
        <taxon>Membracoidea</taxon>
        <taxon>Cicadellidae</taxon>
        <taxon>Cicadellinae</taxon>
        <taxon>Cicadellini</taxon>
        <taxon>Graphocephala</taxon>
    </lineage>
</organism>
<reference evidence="9" key="1">
    <citation type="submission" date="2015-11" db="EMBL/GenBank/DDBJ databases">
        <title>De novo transcriptome assembly of four potential Pierce s Disease insect vectors from Arizona vineyards.</title>
        <authorList>
            <person name="Tassone E.E."/>
        </authorList>
    </citation>
    <scope>NUCLEOTIDE SEQUENCE</scope>
</reference>
<dbReference type="GO" id="GO:0045332">
    <property type="term" value="P:phospholipid translocation"/>
    <property type="evidence" value="ECO:0007669"/>
    <property type="project" value="TreeGrafter"/>
</dbReference>
<dbReference type="InterPro" id="IPR036412">
    <property type="entry name" value="HAD-like_sf"/>
</dbReference>
<feature type="transmembrane region" description="Helical" evidence="7">
    <location>
        <begin position="337"/>
        <end position="361"/>
    </location>
</feature>
<gene>
    <name evidence="9" type="ORF">g.25840</name>
</gene>
<dbReference type="InterPro" id="IPR032630">
    <property type="entry name" value="P_typ_ATPase_c"/>
</dbReference>
<feature type="transmembrane region" description="Helical" evidence="7">
    <location>
        <begin position="217"/>
        <end position="241"/>
    </location>
</feature>
<dbReference type="GO" id="GO:0005886">
    <property type="term" value="C:plasma membrane"/>
    <property type="evidence" value="ECO:0007669"/>
    <property type="project" value="TreeGrafter"/>
</dbReference>
<comment type="subcellular location">
    <subcellularLocation>
        <location evidence="1">Membrane</location>
        <topology evidence="1">Multi-pass membrane protein</topology>
    </subcellularLocation>
</comment>
<keyword evidence="4" id="KW-0460">Magnesium</keyword>
<dbReference type="AlphaFoldDB" id="A0A1B6KL22"/>
<dbReference type="GO" id="GO:0046872">
    <property type="term" value="F:metal ion binding"/>
    <property type="evidence" value="ECO:0007669"/>
    <property type="project" value="UniProtKB-KW"/>
</dbReference>
<dbReference type="InterPro" id="IPR023214">
    <property type="entry name" value="HAD_sf"/>
</dbReference>
<accession>A0A1B6KL22</accession>
<dbReference type="InterPro" id="IPR001757">
    <property type="entry name" value="P_typ_ATPase"/>
</dbReference>
<dbReference type="GO" id="GO:0140326">
    <property type="term" value="F:ATPase-coupled intramembrane lipid transporter activity"/>
    <property type="evidence" value="ECO:0007669"/>
    <property type="project" value="TreeGrafter"/>
</dbReference>
<dbReference type="PRINTS" id="PR00119">
    <property type="entry name" value="CATATPASE"/>
</dbReference>
<evidence type="ECO:0000256" key="1">
    <source>
        <dbReference type="ARBA" id="ARBA00004141"/>
    </source>
</evidence>
<keyword evidence="3" id="KW-0479">Metal-binding</keyword>
<evidence type="ECO:0000259" key="8">
    <source>
        <dbReference type="Pfam" id="PF16212"/>
    </source>
</evidence>
<evidence type="ECO:0000256" key="6">
    <source>
        <dbReference type="ARBA" id="ARBA00023136"/>
    </source>
</evidence>
<dbReference type="SUPFAM" id="SSF81665">
    <property type="entry name" value="Calcium ATPase, transmembrane domain M"/>
    <property type="match status" value="1"/>
</dbReference>
<feature type="transmembrane region" description="Helical" evidence="7">
    <location>
        <begin position="192"/>
        <end position="211"/>
    </location>
</feature>
<dbReference type="PANTHER" id="PTHR24092:SF175">
    <property type="entry name" value="PHOSPHOLIPID-TRANSPORTING ATPASE"/>
    <property type="match status" value="1"/>
</dbReference>
<evidence type="ECO:0000256" key="4">
    <source>
        <dbReference type="ARBA" id="ARBA00022842"/>
    </source>
</evidence>